<gene>
    <name evidence="4" type="ORF">EAJ03_14975</name>
    <name evidence="3" type="ORF">F2Z23_15180</name>
</gene>
<dbReference type="InterPro" id="IPR050807">
    <property type="entry name" value="TransReg_Diox_bact_type"/>
</dbReference>
<sequence>MEATEINHKIRIGKRIAELRKERGLSQFQLAQLTGIDSSNIGKIELGKYNPSLEILSRIGNALGVEIDFRAVQ</sequence>
<reference evidence="4 5" key="2">
    <citation type="journal article" date="2019" name="Science, e1252229">
        <title>Invertible promoters mediate bacterial phase variation, antibiotic resistance, and host adaptation in the gut.</title>
        <authorList>
            <person name="Jiang X."/>
            <person name="Hall A.B."/>
            <person name="Arthur T.D."/>
            <person name="Plichta D.R."/>
            <person name="Covington C.T."/>
            <person name="Poyet M."/>
            <person name="Crothers J."/>
            <person name="Moses P.L."/>
            <person name="Tolonen A.C."/>
            <person name="Vlamakis H."/>
            <person name="Alm E.J."/>
            <person name="Xavier R.J."/>
        </authorList>
    </citation>
    <scope>NUCLEOTIDE SEQUENCE [LARGE SCALE GENOMIC DNA]</scope>
    <source>
        <strain evidence="5">bj_0095</strain>
        <strain evidence="4">Bj_0095</strain>
    </source>
</reference>
<comment type="caution">
    <text evidence="4">The sequence shown here is derived from an EMBL/GenBank/DDBJ whole genome shotgun (WGS) entry which is preliminary data.</text>
</comment>
<dbReference type="InterPro" id="IPR001387">
    <property type="entry name" value="Cro/C1-type_HTH"/>
</dbReference>
<dbReference type="EMBL" id="RCXL01000026">
    <property type="protein sequence ID" value="RYT70643.1"/>
    <property type="molecule type" value="Genomic_DNA"/>
</dbReference>
<evidence type="ECO:0000313" key="3">
    <source>
        <dbReference type="EMBL" id="KAA5271373.1"/>
    </source>
</evidence>
<dbReference type="PANTHER" id="PTHR46797">
    <property type="entry name" value="HTH-TYPE TRANSCRIPTIONAL REGULATOR"/>
    <property type="match status" value="1"/>
</dbReference>
<evidence type="ECO:0000256" key="1">
    <source>
        <dbReference type="ARBA" id="ARBA00023125"/>
    </source>
</evidence>
<dbReference type="GO" id="GO:0003700">
    <property type="term" value="F:DNA-binding transcription factor activity"/>
    <property type="evidence" value="ECO:0007669"/>
    <property type="project" value="TreeGrafter"/>
</dbReference>
<evidence type="ECO:0000313" key="4">
    <source>
        <dbReference type="EMBL" id="RYT70643.1"/>
    </source>
</evidence>
<dbReference type="GO" id="GO:0003677">
    <property type="term" value="F:DNA binding"/>
    <property type="evidence" value="ECO:0007669"/>
    <property type="project" value="UniProtKB-KW"/>
</dbReference>
<dbReference type="SMART" id="SM00530">
    <property type="entry name" value="HTH_XRE"/>
    <property type="match status" value="1"/>
</dbReference>
<protein>
    <submittedName>
        <fullName evidence="3">Helix-turn-helix transcriptional regulator</fullName>
    </submittedName>
    <submittedName>
        <fullName evidence="4">XRE family transcriptional regulator</fullName>
    </submittedName>
</protein>
<organism evidence="4 5">
    <name type="scientific">Bacteroides eggerthii</name>
    <dbReference type="NCBI Taxonomy" id="28111"/>
    <lineage>
        <taxon>Bacteria</taxon>
        <taxon>Pseudomonadati</taxon>
        <taxon>Bacteroidota</taxon>
        <taxon>Bacteroidia</taxon>
        <taxon>Bacteroidales</taxon>
        <taxon>Bacteroidaceae</taxon>
        <taxon>Bacteroides</taxon>
    </lineage>
</organism>
<dbReference type="Proteomes" id="UP000291917">
    <property type="component" value="Unassembled WGS sequence"/>
</dbReference>
<keyword evidence="1" id="KW-0238">DNA-binding</keyword>
<dbReference type="PROSITE" id="PS50943">
    <property type="entry name" value="HTH_CROC1"/>
    <property type="match status" value="1"/>
</dbReference>
<dbReference type="Proteomes" id="UP000335496">
    <property type="component" value="Unassembled WGS sequence"/>
</dbReference>
<reference evidence="3 6" key="1">
    <citation type="journal article" date="2019" name="Nat. Med.">
        <title>A library of human gut bacterial isolates paired with longitudinal multiomics data enables mechanistic microbiome research.</title>
        <authorList>
            <person name="Poyet M."/>
            <person name="Groussin M."/>
            <person name="Gibbons S.M."/>
            <person name="Avila-Pacheco J."/>
            <person name="Jiang X."/>
            <person name="Kearney S.M."/>
            <person name="Perrotta A.R."/>
            <person name="Berdy B."/>
            <person name="Zhao S."/>
            <person name="Lieberman T.D."/>
            <person name="Swanson P.K."/>
            <person name="Smith M."/>
            <person name="Roesemann S."/>
            <person name="Alexander J.E."/>
            <person name="Rich S.A."/>
            <person name="Livny J."/>
            <person name="Vlamakis H."/>
            <person name="Clish C."/>
            <person name="Bullock K."/>
            <person name="Deik A."/>
            <person name="Scott J."/>
            <person name="Pierce K.A."/>
            <person name="Xavier R.J."/>
            <person name="Alm E.J."/>
        </authorList>
    </citation>
    <scope>NUCLEOTIDE SEQUENCE [LARGE SCALE GENOMIC DNA]</scope>
    <source>
        <strain evidence="3 6">BIOML-A1</strain>
    </source>
</reference>
<accession>A0A4Q5GRR4</accession>
<dbReference type="GO" id="GO:0005829">
    <property type="term" value="C:cytosol"/>
    <property type="evidence" value="ECO:0007669"/>
    <property type="project" value="TreeGrafter"/>
</dbReference>
<dbReference type="AlphaFoldDB" id="A0A4Q5GRR4"/>
<dbReference type="SUPFAM" id="SSF47413">
    <property type="entry name" value="lambda repressor-like DNA-binding domains"/>
    <property type="match status" value="1"/>
</dbReference>
<feature type="domain" description="HTH cro/C1-type" evidence="2">
    <location>
        <begin position="16"/>
        <end position="70"/>
    </location>
</feature>
<keyword evidence="6" id="KW-1185">Reference proteome</keyword>
<dbReference type="CDD" id="cd00093">
    <property type="entry name" value="HTH_XRE"/>
    <property type="match status" value="1"/>
</dbReference>
<dbReference type="InterPro" id="IPR010982">
    <property type="entry name" value="Lambda_DNA-bd_dom_sf"/>
</dbReference>
<dbReference type="Pfam" id="PF01381">
    <property type="entry name" value="HTH_3"/>
    <property type="match status" value="1"/>
</dbReference>
<name>A0A4Q5GRR4_9BACE</name>
<evidence type="ECO:0000313" key="6">
    <source>
        <dbReference type="Proteomes" id="UP000335496"/>
    </source>
</evidence>
<evidence type="ECO:0000313" key="5">
    <source>
        <dbReference type="Proteomes" id="UP000291917"/>
    </source>
</evidence>
<dbReference type="Gene3D" id="1.10.260.40">
    <property type="entry name" value="lambda repressor-like DNA-binding domains"/>
    <property type="match status" value="1"/>
</dbReference>
<evidence type="ECO:0000259" key="2">
    <source>
        <dbReference type="PROSITE" id="PS50943"/>
    </source>
</evidence>
<dbReference type="EMBL" id="VVZX01000024">
    <property type="protein sequence ID" value="KAA5271373.1"/>
    <property type="molecule type" value="Genomic_DNA"/>
</dbReference>
<dbReference type="PANTHER" id="PTHR46797:SF1">
    <property type="entry name" value="METHYLPHOSPHONATE SYNTHASE"/>
    <property type="match status" value="1"/>
</dbReference>
<proteinExistence type="predicted"/>
<dbReference type="RefSeq" id="WP_130089080.1">
    <property type="nucleotide sequence ID" value="NZ_RCXL01000026.1"/>
</dbReference>